<dbReference type="GO" id="GO:0005634">
    <property type="term" value="C:nucleus"/>
    <property type="evidence" value="ECO:0007669"/>
    <property type="project" value="UniProtKB-SubCell"/>
</dbReference>
<keyword evidence="4 9" id="KW-0238">DNA-binding</keyword>
<keyword evidence="2" id="KW-0970">Cilium biogenesis/degradation</keyword>
<dbReference type="InterPro" id="IPR030456">
    <property type="entry name" value="TF_fork_head_CS_2"/>
</dbReference>
<evidence type="ECO:0000256" key="6">
    <source>
        <dbReference type="ARBA" id="ARBA00023163"/>
    </source>
</evidence>
<dbReference type="GO" id="GO:0000978">
    <property type="term" value="F:RNA polymerase II cis-regulatory region sequence-specific DNA binding"/>
    <property type="evidence" value="ECO:0007669"/>
    <property type="project" value="TreeGrafter"/>
</dbReference>
<comment type="subcellular location">
    <subcellularLocation>
        <location evidence="1 9">Nucleus</location>
    </subcellularLocation>
</comment>
<evidence type="ECO:0000256" key="3">
    <source>
        <dbReference type="ARBA" id="ARBA00023015"/>
    </source>
</evidence>
<evidence type="ECO:0000256" key="1">
    <source>
        <dbReference type="ARBA" id="ARBA00004123"/>
    </source>
</evidence>
<dbReference type="EMBL" id="JAURVH010001527">
    <property type="protein sequence ID" value="KAK5913506.1"/>
    <property type="molecule type" value="Genomic_DNA"/>
</dbReference>
<evidence type="ECO:0000256" key="7">
    <source>
        <dbReference type="ARBA" id="ARBA00023242"/>
    </source>
</evidence>
<evidence type="ECO:0000313" key="12">
    <source>
        <dbReference type="EMBL" id="KAK5913506.1"/>
    </source>
</evidence>
<evidence type="ECO:0000259" key="11">
    <source>
        <dbReference type="PROSITE" id="PS50039"/>
    </source>
</evidence>
<name>A0AAN8HF82_CHAGU</name>
<dbReference type="Proteomes" id="UP001331515">
    <property type="component" value="Unassembled WGS sequence"/>
</dbReference>
<accession>A0AAN8HF82</accession>
<dbReference type="GO" id="GO:0000981">
    <property type="term" value="F:DNA-binding transcription factor activity, RNA polymerase II-specific"/>
    <property type="evidence" value="ECO:0007669"/>
    <property type="project" value="TreeGrafter"/>
</dbReference>
<evidence type="ECO:0000256" key="2">
    <source>
        <dbReference type="ARBA" id="ARBA00022794"/>
    </source>
</evidence>
<dbReference type="InterPro" id="IPR047513">
    <property type="entry name" value="FOXJ1"/>
</dbReference>
<dbReference type="InterPro" id="IPR047512">
    <property type="entry name" value="FH_FOXJ1"/>
</dbReference>
<keyword evidence="6" id="KW-0804">Transcription</keyword>
<dbReference type="GO" id="GO:0003146">
    <property type="term" value="P:heart jogging"/>
    <property type="evidence" value="ECO:0007669"/>
    <property type="project" value="UniProtKB-ARBA"/>
</dbReference>
<dbReference type="PROSITE" id="PS00658">
    <property type="entry name" value="FORK_HEAD_2"/>
    <property type="match status" value="1"/>
</dbReference>
<dbReference type="PROSITE" id="PS00657">
    <property type="entry name" value="FORK_HEAD_1"/>
    <property type="match status" value="1"/>
</dbReference>
<dbReference type="GO" id="GO:0060271">
    <property type="term" value="P:cilium assembly"/>
    <property type="evidence" value="ECO:0007669"/>
    <property type="project" value="UniProtKB-ARBA"/>
</dbReference>
<keyword evidence="7 9" id="KW-0539">Nucleus</keyword>
<protein>
    <recommendedName>
        <fullName evidence="11">Fork-head domain-containing protein</fullName>
    </recommendedName>
</protein>
<dbReference type="PANTHER" id="PTHR46805">
    <property type="entry name" value="FORKHEAD BOX PROTEIN J1"/>
    <property type="match status" value="1"/>
</dbReference>
<proteinExistence type="inferred from homology"/>
<dbReference type="PROSITE" id="PS50039">
    <property type="entry name" value="FORK_HEAD_3"/>
    <property type="match status" value="1"/>
</dbReference>
<dbReference type="SUPFAM" id="SSF46785">
    <property type="entry name" value="Winged helix' DNA-binding domain"/>
    <property type="match status" value="1"/>
</dbReference>
<dbReference type="FunFam" id="1.10.10.10:FF:000030">
    <property type="entry name" value="Forkhead box protein K2"/>
    <property type="match status" value="1"/>
</dbReference>
<feature type="compositionally biased region" description="Basic and acidic residues" evidence="10">
    <location>
        <begin position="92"/>
        <end position="102"/>
    </location>
</feature>
<keyword evidence="13" id="KW-1185">Reference proteome</keyword>
<keyword evidence="3" id="KW-0805">Transcription regulation</keyword>
<evidence type="ECO:0000256" key="10">
    <source>
        <dbReference type="SAM" id="MobiDB-lite"/>
    </source>
</evidence>
<dbReference type="AlphaFoldDB" id="A0AAN8HF82"/>
<comment type="similarity">
    <text evidence="8">Belongs to the FOXJ1 family.</text>
</comment>
<reference evidence="12 13" key="1">
    <citation type="journal article" date="2023" name="Mol. Biol. Evol.">
        <title>Genomics of Secondarily Temperate Adaptation in the Only Non-Antarctic Icefish.</title>
        <authorList>
            <person name="Rivera-Colon A.G."/>
            <person name="Rayamajhi N."/>
            <person name="Minhas B.F."/>
            <person name="Madrigal G."/>
            <person name="Bilyk K.T."/>
            <person name="Yoon V."/>
            <person name="Hune M."/>
            <person name="Gregory S."/>
            <person name="Cheng C.H.C."/>
            <person name="Catchen J.M."/>
        </authorList>
    </citation>
    <scope>NUCLEOTIDE SEQUENCE [LARGE SCALE GENOMIC DNA]</scope>
    <source>
        <tissue evidence="12">White muscle</tissue>
    </source>
</reference>
<dbReference type="InterPro" id="IPR036388">
    <property type="entry name" value="WH-like_DNA-bd_sf"/>
</dbReference>
<dbReference type="Pfam" id="PF00250">
    <property type="entry name" value="Forkhead"/>
    <property type="match status" value="1"/>
</dbReference>
<evidence type="ECO:0000313" key="13">
    <source>
        <dbReference type="Proteomes" id="UP001331515"/>
    </source>
</evidence>
<feature type="domain" description="Fork-head" evidence="11">
    <location>
        <begin position="249"/>
        <end position="343"/>
    </location>
</feature>
<organism evidence="12 13">
    <name type="scientific">Champsocephalus gunnari</name>
    <name type="common">Mackerel icefish</name>
    <dbReference type="NCBI Taxonomy" id="52237"/>
    <lineage>
        <taxon>Eukaryota</taxon>
        <taxon>Metazoa</taxon>
        <taxon>Chordata</taxon>
        <taxon>Craniata</taxon>
        <taxon>Vertebrata</taxon>
        <taxon>Euteleostomi</taxon>
        <taxon>Actinopterygii</taxon>
        <taxon>Neopterygii</taxon>
        <taxon>Teleostei</taxon>
        <taxon>Neoteleostei</taxon>
        <taxon>Acanthomorphata</taxon>
        <taxon>Eupercaria</taxon>
        <taxon>Perciformes</taxon>
        <taxon>Notothenioidei</taxon>
        <taxon>Channichthyidae</taxon>
        <taxon>Champsocephalus</taxon>
    </lineage>
</organism>
<dbReference type="PRINTS" id="PR00053">
    <property type="entry name" value="FORKHEAD"/>
</dbReference>
<gene>
    <name evidence="12" type="ORF">CgunFtcFv8_008032</name>
</gene>
<feature type="region of interest" description="Disordered" evidence="10">
    <location>
        <begin position="413"/>
        <end position="448"/>
    </location>
</feature>
<evidence type="ECO:0000256" key="8">
    <source>
        <dbReference type="ARBA" id="ARBA00034770"/>
    </source>
</evidence>
<dbReference type="SMART" id="SM00339">
    <property type="entry name" value="FH"/>
    <property type="match status" value="1"/>
</dbReference>
<feature type="DNA-binding region" description="Fork-head" evidence="9">
    <location>
        <begin position="249"/>
        <end position="343"/>
    </location>
</feature>
<dbReference type="PANTHER" id="PTHR46805:SF2">
    <property type="entry name" value="FORKHEAD BOX PROTEIN J1-A"/>
    <property type="match status" value="1"/>
</dbReference>
<feature type="region of interest" description="Disordered" evidence="10">
    <location>
        <begin position="67"/>
        <end position="110"/>
    </location>
</feature>
<dbReference type="InterPro" id="IPR018122">
    <property type="entry name" value="TF_fork_head_CS_1"/>
</dbReference>
<keyword evidence="5" id="KW-0010">Activator</keyword>
<evidence type="ECO:0000256" key="5">
    <source>
        <dbReference type="ARBA" id="ARBA00023159"/>
    </source>
</evidence>
<evidence type="ECO:0000256" key="4">
    <source>
        <dbReference type="ARBA" id="ARBA00023125"/>
    </source>
</evidence>
<dbReference type="GO" id="GO:0001947">
    <property type="term" value="P:heart looping"/>
    <property type="evidence" value="ECO:0007669"/>
    <property type="project" value="UniProtKB-ARBA"/>
</dbReference>
<dbReference type="InterPro" id="IPR001766">
    <property type="entry name" value="Fork_head_dom"/>
</dbReference>
<comment type="caution">
    <text evidence="12">The sequence shown here is derived from an EMBL/GenBank/DDBJ whole genome shotgun (WGS) entry which is preliminary data.</text>
</comment>
<dbReference type="CDD" id="cd20023">
    <property type="entry name" value="FH_FOXJ1"/>
    <property type="match status" value="1"/>
</dbReference>
<sequence length="580" mass="64282">MEEREAVYKWGVHRFYGFWTNLLQPQVLNGPHRRILPVRGEAASTAPNTVHRNPTFPNSHTILTPGEAGGGSIRAGFKNTSTQHNSRKRRWQGKEGNGERERERKKKERAMLTLSCADPWPEGSVGLEEEVVTAAAQAEERDTNSSICSSVNLDDSLTSLQWLQEFSILGASVPQQALHLQQQLFGHQRLGFDAPASPVAGDPASSIGMPLTPGKPTAAAYSRMQSLPGIVAHGHCPDEVDYKTNTRIKPPYSYATLICMAMQASKKSKITLSCIYQWITDNFCYYRHADPTWQNSIRHNLSLNKCFIKVPRQKDEPGKGGFWKIDPQYAERLLSGAYKKRRMPPVQINPALQNRLRINVHPQTRGPCIPAGSQSGLCINPESQQLLQEFEEATGADQNWDPHMAEGTMLGSWPVVRGRSGHKRKLGSRNGGTKALRRSSSPLLSAEEQKEIGPLKGDFDWDALLDSALNGELSLDGGEPLSPIIKDEDLMVRGTHISPIEAPPGTADFHVLVETQRNNEVSDFDEETFLATAFLETPWPEEEEQSSNDFLCSSSVNLDQLFDLGDSLGGDPNTRIDTLL</sequence>
<dbReference type="Gene3D" id="1.10.10.10">
    <property type="entry name" value="Winged helix-like DNA-binding domain superfamily/Winged helix DNA-binding domain"/>
    <property type="match status" value="1"/>
</dbReference>
<dbReference type="InterPro" id="IPR036390">
    <property type="entry name" value="WH_DNA-bd_sf"/>
</dbReference>
<evidence type="ECO:0000256" key="9">
    <source>
        <dbReference type="PROSITE-ProRule" id="PRU00089"/>
    </source>
</evidence>